<reference evidence="1" key="1">
    <citation type="submission" date="2021-02" db="EMBL/GenBank/DDBJ databases">
        <authorList>
            <consortium name="DOE Joint Genome Institute"/>
            <person name="Ahrendt S."/>
            <person name="Looney B.P."/>
            <person name="Miyauchi S."/>
            <person name="Morin E."/>
            <person name="Drula E."/>
            <person name="Courty P.E."/>
            <person name="Chicoki N."/>
            <person name="Fauchery L."/>
            <person name="Kohler A."/>
            <person name="Kuo A."/>
            <person name="Labutti K."/>
            <person name="Pangilinan J."/>
            <person name="Lipzen A."/>
            <person name="Riley R."/>
            <person name="Andreopoulos W."/>
            <person name="He G."/>
            <person name="Johnson J."/>
            <person name="Barry K.W."/>
            <person name="Grigoriev I.V."/>
            <person name="Nagy L."/>
            <person name="Hibbett D."/>
            <person name="Henrissat B."/>
            <person name="Matheny P.B."/>
            <person name="Labbe J."/>
            <person name="Martin F."/>
        </authorList>
    </citation>
    <scope>NUCLEOTIDE SEQUENCE</scope>
    <source>
        <strain evidence="1">FP105234-sp</strain>
    </source>
</reference>
<organism evidence="1 2">
    <name type="scientific">Auriscalpium vulgare</name>
    <dbReference type="NCBI Taxonomy" id="40419"/>
    <lineage>
        <taxon>Eukaryota</taxon>
        <taxon>Fungi</taxon>
        <taxon>Dikarya</taxon>
        <taxon>Basidiomycota</taxon>
        <taxon>Agaricomycotina</taxon>
        <taxon>Agaricomycetes</taxon>
        <taxon>Russulales</taxon>
        <taxon>Auriscalpiaceae</taxon>
        <taxon>Auriscalpium</taxon>
    </lineage>
</organism>
<evidence type="ECO:0000313" key="1">
    <source>
        <dbReference type="EMBL" id="KAI0046416.1"/>
    </source>
</evidence>
<protein>
    <submittedName>
        <fullName evidence="1">Uncharacterized protein</fullName>
    </submittedName>
</protein>
<proteinExistence type="predicted"/>
<dbReference type="Proteomes" id="UP000814033">
    <property type="component" value="Unassembled WGS sequence"/>
</dbReference>
<name>A0ACB8RRQ2_9AGAM</name>
<evidence type="ECO:0000313" key="2">
    <source>
        <dbReference type="Proteomes" id="UP000814033"/>
    </source>
</evidence>
<sequence>MHINPAECLAVILLNWHSAPCSLPFPHSRSPALPPKMHDNMFSMPVDFAHPQTATGASFPVGQQVIAPIAANFATPSNYHSSTNSSLYGALGPEPLPLVDHPAVAMPSPHGGPRLPYPIPNHASTSSIHPAALQFQPFSPLGVPTPPVPSPPMLSLADAPTEHHHVSASPRGALVPVRRVGATRVVAVVKTGKEYRPPGHPVLTGTLDYIPAEYREHITRLYIGCKKCDAKDRRRHYYTHGHRERVAEVCAEAADAMIMVICPGYLSKTCGMKDPVGGRGDSLRIHRGTCRAYQSNSEWKELGLLYVTVVHSEVCAMRKDKQRGAAMVAQKVEEAMQSIRNAAAHAPFALALPQAASTSTSAPPSEQNTASPLSLAAASSARSSPALQTPPSHPSAADAVHYLPSLDGRAARTTKVLGRYDPYALPHTRPSTDAIRSLDEVAQARDLAEYSPEPTGPLLSLDGLESMWATEVGADLSDPSPLDALYRPAVDYFDFDFSSS</sequence>
<comment type="caution">
    <text evidence="1">The sequence shown here is derived from an EMBL/GenBank/DDBJ whole genome shotgun (WGS) entry which is preliminary data.</text>
</comment>
<reference evidence="1" key="2">
    <citation type="journal article" date="2022" name="New Phytol.">
        <title>Evolutionary transition to the ectomycorrhizal habit in the genomes of a hyperdiverse lineage of mushroom-forming fungi.</title>
        <authorList>
            <person name="Looney B."/>
            <person name="Miyauchi S."/>
            <person name="Morin E."/>
            <person name="Drula E."/>
            <person name="Courty P.E."/>
            <person name="Kohler A."/>
            <person name="Kuo A."/>
            <person name="LaButti K."/>
            <person name="Pangilinan J."/>
            <person name="Lipzen A."/>
            <person name="Riley R."/>
            <person name="Andreopoulos W."/>
            <person name="He G."/>
            <person name="Johnson J."/>
            <person name="Nolan M."/>
            <person name="Tritt A."/>
            <person name="Barry K.W."/>
            <person name="Grigoriev I.V."/>
            <person name="Nagy L.G."/>
            <person name="Hibbett D."/>
            <person name="Henrissat B."/>
            <person name="Matheny P.B."/>
            <person name="Labbe J."/>
            <person name="Martin F.M."/>
        </authorList>
    </citation>
    <scope>NUCLEOTIDE SEQUENCE</scope>
    <source>
        <strain evidence="1">FP105234-sp</strain>
    </source>
</reference>
<accession>A0ACB8RRQ2</accession>
<gene>
    <name evidence="1" type="ORF">FA95DRAFT_1374613</name>
</gene>
<dbReference type="EMBL" id="MU275926">
    <property type="protein sequence ID" value="KAI0046416.1"/>
    <property type="molecule type" value="Genomic_DNA"/>
</dbReference>
<keyword evidence="2" id="KW-1185">Reference proteome</keyword>